<evidence type="ECO:0000313" key="4">
    <source>
        <dbReference type="Proteomes" id="UP000321947"/>
    </source>
</evidence>
<accession>A0A5D3CLF8</accession>
<dbReference type="EMBL" id="SSTD01010181">
    <property type="protein sequence ID" value="TYK12250.1"/>
    <property type="molecule type" value="Genomic_DNA"/>
</dbReference>
<evidence type="ECO:0000313" key="2">
    <source>
        <dbReference type="EMBL" id="TYK12250.1"/>
    </source>
</evidence>
<dbReference type="Proteomes" id="UP000321393">
    <property type="component" value="Unassembled WGS sequence"/>
</dbReference>
<dbReference type="EMBL" id="SSTE01011333">
    <property type="protein sequence ID" value="KAA0051203.1"/>
    <property type="molecule type" value="Genomic_DNA"/>
</dbReference>
<dbReference type="AlphaFoldDB" id="A0A5D3CLF8"/>
<dbReference type="OrthoDB" id="1750590at2759"/>
<evidence type="ECO:0000313" key="1">
    <source>
        <dbReference type="EMBL" id="KAA0051203.1"/>
    </source>
</evidence>
<comment type="caution">
    <text evidence="2">The sequence shown here is derived from an EMBL/GenBank/DDBJ whole genome shotgun (WGS) entry which is preliminary data.</text>
</comment>
<sequence>MIQLELGRLLACKGWTLFAFDKEVFASPFFLGTKKVWALKWRPSLGHLIQIKTEGWVDLPRSWKGEKFQWNYQTPNRSVRLNELRGAYCETENQAPDEQKKDADAQRILRGVQGVCQLSQRYAVSSPRLTFRLYGAGYRVRSRLYSSSRSRKWERLWVARTKPPGTSPLPLEWWVGRGNPIHPYLLGQIGDMLRRELKPKEIRLAPSDLFGGEGAKQLYRLGEKEEEREENE</sequence>
<gene>
    <name evidence="2" type="ORF">E5676_scaffold77266G00020</name>
    <name evidence="1" type="ORF">E6C27_scaffold46635G00130</name>
</gene>
<dbReference type="Proteomes" id="UP000321947">
    <property type="component" value="Unassembled WGS sequence"/>
</dbReference>
<name>A0A5D3CLF8_CUCMM</name>
<evidence type="ECO:0000313" key="3">
    <source>
        <dbReference type="Proteomes" id="UP000321393"/>
    </source>
</evidence>
<organism evidence="2 4">
    <name type="scientific">Cucumis melo var. makuwa</name>
    <name type="common">Oriental melon</name>
    <dbReference type="NCBI Taxonomy" id="1194695"/>
    <lineage>
        <taxon>Eukaryota</taxon>
        <taxon>Viridiplantae</taxon>
        <taxon>Streptophyta</taxon>
        <taxon>Embryophyta</taxon>
        <taxon>Tracheophyta</taxon>
        <taxon>Spermatophyta</taxon>
        <taxon>Magnoliopsida</taxon>
        <taxon>eudicotyledons</taxon>
        <taxon>Gunneridae</taxon>
        <taxon>Pentapetalae</taxon>
        <taxon>rosids</taxon>
        <taxon>fabids</taxon>
        <taxon>Cucurbitales</taxon>
        <taxon>Cucurbitaceae</taxon>
        <taxon>Benincaseae</taxon>
        <taxon>Cucumis</taxon>
    </lineage>
</organism>
<proteinExistence type="predicted"/>
<reference evidence="3 4" key="1">
    <citation type="submission" date="2019-08" db="EMBL/GenBank/DDBJ databases">
        <title>Draft genome sequences of two oriental melons (Cucumis melo L. var makuwa).</title>
        <authorList>
            <person name="Kwon S.-Y."/>
        </authorList>
    </citation>
    <scope>NUCLEOTIDE SEQUENCE [LARGE SCALE GENOMIC DNA]</scope>
    <source>
        <strain evidence="4">cv. Chang Bougi</strain>
        <strain evidence="3">cv. SW 3</strain>
        <tissue evidence="2">Leaf</tissue>
    </source>
</reference>
<protein>
    <submittedName>
        <fullName evidence="1 2">Mitochondrial protein</fullName>
    </submittedName>
</protein>